<gene>
    <name evidence="1" type="ORF">GCM10010305_17980</name>
</gene>
<reference evidence="1" key="2">
    <citation type="submission" date="2020-09" db="EMBL/GenBank/DDBJ databases">
        <authorList>
            <person name="Sun Q."/>
            <person name="Ohkuma M."/>
        </authorList>
    </citation>
    <scope>NUCLEOTIDE SEQUENCE</scope>
    <source>
        <strain evidence="1">JCM 4518</strain>
    </source>
</reference>
<organism evidence="1 2">
    <name type="scientific">Streptomyces termitum</name>
    <dbReference type="NCBI Taxonomy" id="67368"/>
    <lineage>
        <taxon>Bacteria</taxon>
        <taxon>Bacillati</taxon>
        <taxon>Actinomycetota</taxon>
        <taxon>Actinomycetes</taxon>
        <taxon>Kitasatosporales</taxon>
        <taxon>Streptomycetaceae</taxon>
        <taxon>Streptomyces</taxon>
    </lineage>
</organism>
<dbReference type="RefSeq" id="WP_189976054.1">
    <property type="nucleotide sequence ID" value="NZ_BMUL01000004.1"/>
</dbReference>
<evidence type="ECO:0000313" key="2">
    <source>
        <dbReference type="Proteomes" id="UP000644020"/>
    </source>
</evidence>
<proteinExistence type="predicted"/>
<dbReference type="AlphaFoldDB" id="A0A918SYZ1"/>
<comment type="caution">
    <text evidence="1">The sequence shown here is derived from an EMBL/GenBank/DDBJ whole genome shotgun (WGS) entry which is preliminary data.</text>
</comment>
<dbReference type="Proteomes" id="UP000644020">
    <property type="component" value="Unassembled WGS sequence"/>
</dbReference>
<name>A0A918SYZ1_9ACTN</name>
<reference evidence="1" key="1">
    <citation type="journal article" date="2014" name="Int. J. Syst. Evol. Microbiol.">
        <title>Complete genome sequence of Corynebacterium casei LMG S-19264T (=DSM 44701T), isolated from a smear-ripened cheese.</title>
        <authorList>
            <consortium name="US DOE Joint Genome Institute (JGI-PGF)"/>
            <person name="Walter F."/>
            <person name="Albersmeier A."/>
            <person name="Kalinowski J."/>
            <person name="Ruckert C."/>
        </authorList>
    </citation>
    <scope>NUCLEOTIDE SEQUENCE</scope>
    <source>
        <strain evidence="1">JCM 4518</strain>
    </source>
</reference>
<protein>
    <submittedName>
        <fullName evidence="1">Uncharacterized protein</fullName>
    </submittedName>
</protein>
<keyword evidence="2" id="KW-1185">Reference proteome</keyword>
<accession>A0A918SYZ1</accession>
<sequence>MTTNEIQKAAERVAKLRAQAEKLSAPLADAQAELASAQEAEATRRAERGEIYDRDFSRNYSDRAREAASSGDGARDRFYELLAEEPWFAAYVEFRAARHKRRHVLDEAQRAQRALQEVVTVPEQRYYPVAILNDIESHAEKIAAQKAAEFAEELRKTRDDFLDSKD</sequence>
<evidence type="ECO:0000313" key="1">
    <source>
        <dbReference type="EMBL" id="GHA75668.1"/>
    </source>
</evidence>
<dbReference type="EMBL" id="BMUL01000004">
    <property type="protein sequence ID" value="GHA75668.1"/>
    <property type="molecule type" value="Genomic_DNA"/>
</dbReference>